<evidence type="ECO:0000256" key="4">
    <source>
        <dbReference type="ARBA" id="ARBA00022837"/>
    </source>
</evidence>
<sequence>MKYSYLFLLLAFWSIFSAAGQDSNKKPNILFILADDAGYADFGFQGSTQMKTPNLDKLAAQGMKFTQAYTTAAVCGPSRAGLYTGKYQQRFGYEENNVPGYMSYSSALLGEDMGLPLDQVTVAEHMRKLGYNTGLIGKWHQGNADRYHPTKRGFNYFYGLRGGSRSYYALDDYHRSVQPENKLEFGFRNFQEPIEYLTKALADNAVEFIHRQQGPFFLMLSLTAVHTPMEAEPEDLAKFQHLPPRRQTLAAMTLAMDREIGKVLEALDKSGVADNTLVVFTNDNGAPSDTNAGNNFPLSGTKANHLEGGIRVPLIMRWPRLISANTVYEFPVSFLDFLPTFVKMGGGSIETLGEIDGVALTDFILGKLSERPHKTLFWKKENRAAIRDGDWKLLRFPDRPAELYNLSDDVSENHNLAMEYPNRVRQLYKKLFEWETSLERPLWQLERKYEGLAMERMDKFRHHEKQ</sequence>
<evidence type="ECO:0000259" key="6">
    <source>
        <dbReference type="Pfam" id="PF00884"/>
    </source>
</evidence>
<keyword evidence="3 7" id="KW-0378">Hydrolase</keyword>
<evidence type="ECO:0000256" key="2">
    <source>
        <dbReference type="ARBA" id="ARBA00022723"/>
    </source>
</evidence>
<reference evidence="7 8" key="1">
    <citation type="submission" date="2020-06" db="EMBL/GenBank/DDBJ databases">
        <authorList>
            <person name="Duchaud E."/>
        </authorList>
    </citation>
    <scope>NUCLEOTIDE SEQUENCE [LARGE SCALE GENOMIC DNA]</scope>
    <source>
        <strain evidence="7">Alteromonas fortis</strain>
    </source>
</reference>
<dbReference type="EMBL" id="LR812090">
    <property type="protein sequence ID" value="CAB9493639.1"/>
    <property type="molecule type" value="Genomic_DNA"/>
</dbReference>
<evidence type="ECO:0000313" key="7">
    <source>
        <dbReference type="EMBL" id="CAB9493639.1"/>
    </source>
</evidence>
<name>A0A6T9Y2J7_ALTMA</name>
<dbReference type="EC" id="3.1.6.12" evidence="7"/>
<dbReference type="RefSeq" id="WP_179983144.1">
    <property type="nucleotide sequence ID" value="NZ_LR812090.1"/>
</dbReference>
<dbReference type="GO" id="GO:0003943">
    <property type="term" value="F:N-acetylgalactosamine-4-sulfatase activity"/>
    <property type="evidence" value="ECO:0007669"/>
    <property type="project" value="UniProtKB-EC"/>
</dbReference>
<dbReference type="Gene3D" id="3.40.720.10">
    <property type="entry name" value="Alkaline Phosphatase, subunit A"/>
    <property type="match status" value="1"/>
</dbReference>
<dbReference type="InterPro" id="IPR024607">
    <property type="entry name" value="Sulfatase_CS"/>
</dbReference>
<dbReference type="Proteomes" id="UP000509458">
    <property type="component" value="Chromosome"/>
</dbReference>
<dbReference type="GO" id="GO:0004065">
    <property type="term" value="F:arylsulfatase activity"/>
    <property type="evidence" value="ECO:0007669"/>
    <property type="project" value="TreeGrafter"/>
</dbReference>
<dbReference type="InterPro" id="IPR050738">
    <property type="entry name" value="Sulfatase"/>
</dbReference>
<dbReference type="PANTHER" id="PTHR42693:SF53">
    <property type="entry name" value="ENDO-4-O-SULFATASE"/>
    <property type="match status" value="1"/>
</dbReference>
<evidence type="ECO:0000256" key="5">
    <source>
        <dbReference type="SAM" id="SignalP"/>
    </source>
</evidence>
<dbReference type="AlphaFoldDB" id="A0A6T9Y2J7"/>
<keyword evidence="4" id="KW-0106">Calcium</keyword>
<dbReference type="InterPro" id="IPR000917">
    <property type="entry name" value="Sulfatase_N"/>
</dbReference>
<evidence type="ECO:0000256" key="3">
    <source>
        <dbReference type="ARBA" id="ARBA00022801"/>
    </source>
</evidence>
<protein>
    <submittedName>
        <fullName evidence="7">Arylsulfatase, family S1_19</fullName>
        <ecNumber evidence="7">3.1.6.12</ecNumber>
    </submittedName>
</protein>
<evidence type="ECO:0000256" key="1">
    <source>
        <dbReference type="ARBA" id="ARBA00008779"/>
    </source>
</evidence>
<accession>A0A6T9Y2J7</accession>
<evidence type="ECO:0000313" key="8">
    <source>
        <dbReference type="Proteomes" id="UP000509458"/>
    </source>
</evidence>
<dbReference type="InterPro" id="IPR017850">
    <property type="entry name" value="Alkaline_phosphatase_core_sf"/>
</dbReference>
<proteinExistence type="inferred from homology"/>
<feature type="domain" description="Sulfatase N-terminal" evidence="6">
    <location>
        <begin position="27"/>
        <end position="344"/>
    </location>
</feature>
<feature type="chain" id="PRO_5029755211" evidence="5">
    <location>
        <begin position="19"/>
        <end position="466"/>
    </location>
</feature>
<organism evidence="7 8">
    <name type="scientific">Alteromonas macleodii</name>
    <name type="common">Pseudoalteromonas macleodii</name>
    <dbReference type="NCBI Taxonomy" id="28108"/>
    <lineage>
        <taxon>Bacteria</taxon>
        <taxon>Pseudomonadati</taxon>
        <taxon>Pseudomonadota</taxon>
        <taxon>Gammaproteobacteria</taxon>
        <taxon>Alteromonadales</taxon>
        <taxon>Alteromonadaceae</taxon>
        <taxon>Alteromonas/Salinimonas group</taxon>
        <taxon>Alteromonas</taxon>
    </lineage>
</organism>
<dbReference type="SUPFAM" id="SSF53649">
    <property type="entry name" value="Alkaline phosphatase-like"/>
    <property type="match status" value="1"/>
</dbReference>
<dbReference type="Pfam" id="PF00884">
    <property type="entry name" value="Sulfatase"/>
    <property type="match status" value="1"/>
</dbReference>
<gene>
    <name evidence="7" type="ORF">ALFOR1_30563</name>
</gene>
<dbReference type="GO" id="GO:0046872">
    <property type="term" value="F:metal ion binding"/>
    <property type="evidence" value="ECO:0007669"/>
    <property type="project" value="UniProtKB-KW"/>
</dbReference>
<dbReference type="Gene3D" id="3.30.1120.10">
    <property type="match status" value="1"/>
</dbReference>
<dbReference type="PANTHER" id="PTHR42693">
    <property type="entry name" value="ARYLSULFATASE FAMILY MEMBER"/>
    <property type="match status" value="1"/>
</dbReference>
<keyword evidence="5" id="KW-0732">Signal</keyword>
<dbReference type="PROSITE" id="PS00149">
    <property type="entry name" value="SULFATASE_2"/>
    <property type="match status" value="1"/>
</dbReference>
<comment type="similarity">
    <text evidence="1">Belongs to the sulfatase family.</text>
</comment>
<keyword evidence="2" id="KW-0479">Metal-binding</keyword>
<feature type="signal peptide" evidence="5">
    <location>
        <begin position="1"/>
        <end position="18"/>
    </location>
</feature>